<keyword evidence="2" id="KW-0812">Transmembrane</keyword>
<feature type="transmembrane region" description="Helical" evidence="2">
    <location>
        <begin position="44"/>
        <end position="69"/>
    </location>
</feature>
<dbReference type="EMBL" id="CP036525">
    <property type="protein sequence ID" value="QDT04284.1"/>
    <property type="molecule type" value="Genomic_DNA"/>
</dbReference>
<evidence type="ECO:0000256" key="1">
    <source>
        <dbReference type="SAM" id="MobiDB-lite"/>
    </source>
</evidence>
<keyword evidence="2" id="KW-0472">Membrane</keyword>
<dbReference type="Proteomes" id="UP000318538">
    <property type="component" value="Chromosome"/>
</dbReference>
<evidence type="ECO:0000256" key="2">
    <source>
        <dbReference type="SAM" id="Phobius"/>
    </source>
</evidence>
<feature type="compositionally biased region" description="Low complexity" evidence="1">
    <location>
        <begin position="1131"/>
        <end position="1142"/>
    </location>
</feature>
<dbReference type="InterPro" id="IPR011990">
    <property type="entry name" value="TPR-like_helical_dom_sf"/>
</dbReference>
<evidence type="ECO:0000313" key="4">
    <source>
        <dbReference type="Proteomes" id="UP000318538"/>
    </source>
</evidence>
<dbReference type="AlphaFoldDB" id="A0A517NAX6"/>
<evidence type="ECO:0000313" key="3">
    <source>
        <dbReference type="EMBL" id="QDT04284.1"/>
    </source>
</evidence>
<accession>A0A517NAX6</accession>
<reference evidence="3 4" key="1">
    <citation type="submission" date="2019-02" db="EMBL/GenBank/DDBJ databases">
        <title>Deep-cultivation of Planctomycetes and their phenomic and genomic characterization uncovers novel biology.</title>
        <authorList>
            <person name="Wiegand S."/>
            <person name="Jogler M."/>
            <person name="Boedeker C."/>
            <person name="Pinto D."/>
            <person name="Vollmers J."/>
            <person name="Rivas-Marin E."/>
            <person name="Kohn T."/>
            <person name="Peeters S.H."/>
            <person name="Heuer A."/>
            <person name="Rast P."/>
            <person name="Oberbeckmann S."/>
            <person name="Bunk B."/>
            <person name="Jeske O."/>
            <person name="Meyerdierks A."/>
            <person name="Storesund J.E."/>
            <person name="Kallscheuer N."/>
            <person name="Luecker S."/>
            <person name="Lage O.M."/>
            <person name="Pohl T."/>
            <person name="Merkel B.J."/>
            <person name="Hornburger P."/>
            <person name="Mueller R.-W."/>
            <person name="Bruemmer F."/>
            <person name="Labrenz M."/>
            <person name="Spormann A.M."/>
            <person name="Op den Camp H."/>
            <person name="Overmann J."/>
            <person name="Amann R."/>
            <person name="Jetten M.S.M."/>
            <person name="Mascher T."/>
            <person name="Medema M.H."/>
            <person name="Devos D.P."/>
            <person name="Kaster A.-K."/>
            <person name="Ovreas L."/>
            <person name="Rohde M."/>
            <person name="Galperin M.Y."/>
            <person name="Jogler C."/>
        </authorList>
    </citation>
    <scope>NUCLEOTIDE SEQUENCE [LARGE SCALE GENOMIC DNA]</scope>
    <source>
        <strain evidence="3 4">K22_7</strain>
    </source>
</reference>
<dbReference type="KEGG" id="rlc:K227x_26740"/>
<dbReference type="SUPFAM" id="SSF48452">
    <property type="entry name" value="TPR-like"/>
    <property type="match status" value="1"/>
</dbReference>
<proteinExistence type="predicted"/>
<keyword evidence="2" id="KW-1133">Transmembrane helix</keyword>
<feature type="region of interest" description="Disordered" evidence="1">
    <location>
        <begin position="1121"/>
        <end position="1144"/>
    </location>
</feature>
<gene>
    <name evidence="3" type="ORF">K227x_26740</name>
</gene>
<protein>
    <recommendedName>
        <fullName evidence="5">Tetratricopeptide repeat protein</fullName>
    </recommendedName>
</protein>
<evidence type="ECO:0008006" key="5">
    <source>
        <dbReference type="Google" id="ProtNLM"/>
    </source>
</evidence>
<keyword evidence="4" id="KW-1185">Reference proteome</keyword>
<feature type="compositionally biased region" description="Acidic residues" evidence="1">
    <location>
        <begin position="643"/>
        <end position="656"/>
    </location>
</feature>
<name>A0A517NAX6_9BACT</name>
<sequence>MDRQLVFLAFALAAHVTHDPFSEQSAVRFESSQPAGRVPRTSLWVTGGIITAFLFCLCAGLGTAVWFFAGQWDSSTPLADLPPREDSVSSSFGSDAEVFNQGLLESISQSEAERADQHFAADDAELPNLAAASDRDLQVRKFIQHAARSANEGGPIPFHRDMFIAAIAQSPETVGSLHWADRFAIKGWLDDYEPVPDETDQYIRIVNIHWDDNPILATVDVIFYSDENQADSQRWFLVHDDGKWQVYDWLSLEYGRRMSDEYAVYVAGETRLAEGLDLIINQLGDAQTAWDAGREDVALAAVKNCETTPTMPQDRSIVLLRIAYTWMYFGRYGDALKSLQKITDPDRRWGVWPMVALCHLNMGRDEMALQAANKVLDQSPNHPRSHWLLSIVHQQMDRMDLAADEAVLALAGCPRDQSLVDSLMSYQRQQDIPALLDAMRHSTSGTWTGLADWAAYDRSWADALVQAVDSRTDLDMPDGIRVMIDANQAWSKQEFGRAAELFLQVRSEATDRDIRRVASQDHADARVETSQFEELFRESEDPTATFSMLVHWCFEGDFYGDPEKLFSAIAAWDESASSSDEDERWLTGLRGWCHWQLIDAVTTKFSDDPNPDLAAVHAVAALEDLSAFGQWRQSVVESQAEADGMDGEDDDGDSDESLISAVDRSIASVRLSQGQWAEVLDQFPDDVLIQDRLLHGLRLGGAEAMQSALDSSDDESGPEIEFFRNRLRAELASQSGEMEAADRWFGKATEAVQDLDPEGYYGLHPSVLEQRADGLVVHRMLPSEVKIDEGGFADLVTRVVRRAARWGDSRSVQAWSGRAVPDSFDAEQLAEIRVRVAETRFANGDFETAASGLGGDPSSDSRWSQRIHRLRLQALLEADDFDAASELVKQTVNQAGDAMPQSDSADHRTPPREMALIALARQDTVELQRLLAEFPSDVVAEWMEGSLQRRWLVRMASKPELLPILNEYSYTVGSVMSESTGRLFMPQDHEFSERSISAALQSATAETFRMTALKPSDDSGDTAWMADSPSGQRFLIMNSTNNVWTTPQMSSGSGDAVMIAVLDQMPQANRRLFQVAAAMAGDEAVAFSWLDEGLSWWEGDLRDRIQWDDRVPVDPKVLHQSIQTRKRSPESAEQGSAAAEGSDQIAKLPSGSVVDLVETCMGATNRISADLIGVDLDQGRVMVRPHADGVIDPLIRKDVDYYTRIGLVQLATPDP</sequence>
<dbReference type="Gene3D" id="1.25.40.10">
    <property type="entry name" value="Tetratricopeptide repeat domain"/>
    <property type="match status" value="1"/>
</dbReference>
<organism evidence="3 4">
    <name type="scientific">Rubripirellula lacrimiformis</name>
    <dbReference type="NCBI Taxonomy" id="1930273"/>
    <lineage>
        <taxon>Bacteria</taxon>
        <taxon>Pseudomonadati</taxon>
        <taxon>Planctomycetota</taxon>
        <taxon>Planctomycetia</taxon>
        <taxon>Pirellulales</taxon>
        <taxon>Pirellulaceae</taxon>
        <taxon>Rubripirellula</taxon>
    </lineage>
</organism>
<feature type="region of interest" description="Disordered" evidence="1">
    <location>
        <begin position="637"/>
        <end position="656"/>
    </location>
</feature>